<dbReference type="PANTHER" id="PTHR42693:SF43">
    <property type="entry name" value="BLL2667 PROTEIN"/>
    <property type="match status" value="1"/>
</dbReference>
<evidence type="ECO:0000313" key="8">
    <source>
        <dbReference type="Proteomes" id="UP001254813"/>
    </source>
</evidence>
<feature type="domain" description="Sulfatase N-terminal" evidence="6">
    <location>
        <begin position="32"/>
        <end position="445"/>
    </location>
</feature>
<dbReference type="InterPro" id="IPR017850">
    <property type="entry name" value="Alkaline_phosphatase_core_sf"/>
</dbReference>
<comment type="caution">
    <text evidence="7">The sequence shown here is derived from an EMBL/GenBank/DDBJ whole genome shotgun (WGS) entry which is preliminary data.</text>
</comment>
<dbReference type="RefSeq" id="WP_310929137.1">
    <property type="nucleotide sequence ID" value="NZ_JAMQOQ010000003.1"/>
</dbReference>
<evidence type="ECO:0000256" key="1">
    <source>
        <dbReference type="ARBA" id="ARBA00008779"/>
    </source>
</evidence>
<proteinExistence type="inferred from homology"/>
<evidence type="ECO:0000256" key="4">
    <source>
        <dbReference type="ARBA" id="ARBA00022837"/>
    </source>
</evidence>
<keyword evidence="8" id="KW-1185">Reference proteome</keyword>
<dbReference type="Gene3D" id="3.30.1120.10">
    <property type="match status" value="1"/>
</dbReference>
<evidence type="ECO:0000256" key="3">
    <source>
        <dbReference type="ARBA" id="ARBA00022801"/>
    </source>
</evidence>
<keyword evidence="2" id="KW-0479">Metal-binding</keyword>
<name>A0ABU2G3A6_9EURY</name>
<keyword evidence="3" id="KW-0378">Hydrolase</keyword>
<dbReference type="PROSITE" id="PS00523">
    <property type="entry name" value="SULFATASE_1"/>
    <property type="match status" value="1"/>
</dbReference>
<dbReference type="Proteomes" id="UP001254813">
    <property type="component" value="Unassembled WGS sequence"/>
</dbReference>
<gene>
    <name evidence="7" type="ORF">NDI79_13880</name>
</gene>
<keyword evidence="4" id="KW-0106">Calcium</keyword>
<protein>
    <submittedName>
        <fullName evidence="7">Arylsulfatase</fullName>
    </submittedName>
</protein>
<dbReference type="InterPro" id="IPR000917">
    <property type="entry name" value="Sulfatase_N"/>
</dbReference>
<dbReference type="InterPro" id="IPR050738">
    <property type="entry name" value="Sulfatase"/>
</dbReference>
<dbReference type="Gene3D" id="3.40.720.10">
    <property type="entry name" value="Alkaline Phosphatase, subunit A"/>
    <property type="match status" value="1"/>
</dbReference>
<sequence>MPERDFHGRIGRTYDESEPWWPEQNRAPDDAPNVLMVVLDDTGFGHVGCFGGLIDTPNLDRLAENGLQYNNFHTTALCSPTRSCLMTGRNHHSNGMAAITEISTGFPGYNGHIPHENGFISEMLVEEGYSTLALGKWHLTPAEAMSASGPYDRWPLGRGFERFYGFLGGDTHQYTPNLVYDNHQVDPPATPEEGYHLTEDIAQRAIEFIGDTKQVDPDKPFFTYFCPGAMHAPHHVPQEWIDKYEGEFDMGWDEAREQILARQKELGVVPEDTELSPRNPDVEEWDSLSEDEQKLYARMMEVYAGFLEHTDAQIGKVLDYLEELGELDDTLVLVSVGDNGSSAEGGPSGSVDENRFFNNVPESLEENLEAIDELGGPKYFNHFPWGWAWAGNTPFRRWKRETYRGGASNPLIVSWRNGIEAKGELREQFVHAIDIVPTILETVGIEAPDEVKGYSQSPIEGTSFAYTFDEPDAPEQHTTQYYEMLGTRAIYHDGWRAVHPWPFGEPITAEALSATSLEESGWELYHVEEDFSEAHDVADQYPEKVLELAQLWWTEAGKYDVLPLDGRATQRFVELRPEPGKRRDRYVYYPGGQYVPENAAVKVLNRDHSITADLTVPTGGAEGVLLAHGSLSGGYSLYVDDGRLRYVHNYVGVEEYQVVADESLPEGEVSVRMEFETTGEARPEEGKGVPGTVRLYYGDEQVGEGEVPVTVPITTGLTAGLSCGNDALNAVSDEYRDRTPFAFTGDIARVTVDVSGETFVHDEKEMDKIMARE</sequence>
<dbReference type="EMBL" id="JAMQOQ010000003">
    <property type="protein sequence ID" value="MDS0295265.1"/>
    <property type="molecule type" value="Genomic_DNA"/>
</dbReference>
<dbReference type="InterPro" id="IPR024607">
    <property type="entry name" value="Sulfatase_CS"/>
</dbReference>
<dbReference type="Pfam" id="PF00884">
    <property type="entry name" value="Sulfatase"/>
    <property type="match status" value="1"/>
</dbReference>
<evidence type="ECO:0000259" key="6">
    <source>
        <dbReference type="Pfam" id="PF00884"/>
    </source>
</evidence>
<dbReference type="CDD" id="cd16025">
    <property type="entry name" value="PAS_like"/>
    <property type="match status" value="1"/>
</dbReference>
<organism evidence="7 8">
    <name type="scientific">Halogeometricum luteum</name>
    <dbReference type="NCBI Taxonomy" id="2950537"/>
    <lineage>
        <taxon>Archaea</taxon>
        <taxon>Methanobacteriati</taxon>
        <taxon>Methanobacteriota</taxon>
        <taxon>Stenosarchaea group</taxon>
        <taxon>Halobacteria</taxon>
        <taxon>Halobacteriales</taxon>
        <taxon>Haloferacaceae</taxon>
        <taxon>Halogeometricum</taxon>
    </lineage>
</organism>
<evidence type="ECO:0000313" key="7">
    <source>
        <dbReference type="EMBL" id="MDS0295265.1"/>
    </source>
</evidence>
<evidence type="ECO:0000256" key="2">
    <source>
        <dbReference type="ARBA" id="ARBA00022723"/>
    </source>
</evidence>
<accession>A0ABU2G3A6</accession>
<feature type="region of interest" description="Disordered" evidence="5">
    <location>
        <begin position="1"/>
        <end position="27"/>
    </location>
</feature>
<dbReference type="PANTHER" id="PTHR42693">
    <property type="entry name" value="ARYLSULFATASE FAMILY MEMBER"/>
    <property type="match status" value="1"/>
</dbReference>
<comment type="similarity">
    <text evidence="1">Belongs to the sulfatase family.</text>
</comment>
<feature type="compositionally biased region" description="Basic and acidic residues" evidence="5">
    <location>
        <begin position="1"/>
        <end position="15"/>
    </location>
</feature>
<dbReference type="SUPFAM" id="SSF53649">
    <property type="entry name" value="Alkaline phosphatase-like"/>
    <property type="match status" value="1"/>
</dbReference>
<reference evidence="7 8" key="1">
    <citation type="submission" date="2022-06" db="EMBL/GenBank/DDBJ databases">
        <title>Halogeometricum sp. a new haloarchaeum isolate from saline soil.</title>
        <authorList>
            <person name="Strakova D."/>
            <person name="Galisteo C."/>
            <person name="Sanchez-Porro C."/>
            <person name="Ventosa A."/>
        </authorList>
    </citation>
    <scope>NUCLEOTIDE SEQUENCE [LARGE SCALE GENOMIC DNA]</scope>
    <source>
        <strain evidence="8">S3BR25-2</strain>
    </source>
</reference>
<evidence type="ECO:0000256" key="5">
    <source>
        <dbReference type="SAM" id="MobiDB-lite"/>
    </source>
</evidence>